<dbReference type="Pfam" id="PF07714">
    <property type="entry name" value="PK_Tyr_Ser-Thr"/>
    <property type="match status" value="1"/>
</dbReference>
<dbReference type="GO" id="GO:0005524">
    <property type="term" value="F:ATP binding"/>
    <property type="evidence" value="ECO:0007669"/>
    <property type="project" value="UniProtKB-KW"/>
</dbReference>
<dbReference type="EC" id="2.7.10.2" evidence="2"/>
<comment type="subcellular location">
    <subcellularLocation>
        <location evidence="1">Membrane</location>
        <topology evidence="1">Single-pass membrane protein</topology>
    </subcellularLocation>
</comment>
<dbReference type="PROSITE" id="PS50011">
    <property type="entry name" value="PROTEIN_KINASE_DOM"/>
    <property type="match status" value="1"/>
</dbReference>
<keyword evidence="16" id="KW-0479">Metal-binding</keyword>
<evidence type="ECO:0000256" key="9">
    <source>
        <dbReference type="ARBA" id="ARBA00023136"/>
    </source>
</evidence>
<feature type="transmembrane region" description="Helical" evidence="17">
    <location>
        <begin position="29"/>
        <end position="50"/>
    </location>
</feature>
<feature type="binding site" evidence="15">
    <location>
        <position position="258"/>
    </location>
    <ligand>
        <name>ATP</name>
        <dbReference type="ChEBI" id="CHEBI:30616"/>
    </ligand>
</feature>
<keyword evidence="7 15" id="KW-0067">ATP-binding</keyword>
<dbReference type="Gene3D" id="3.30.200.20">
    <property type="entry name" value="Phosphorylase Kinase, domain 1"/>
    <property type="match status" value="1"/>
</dbReference>
<evidence type="ECO:0000256" key="14">
    <source>
        <dbReference type="PIRSR" id="PIRSR000615-1"/>
    </source>
</evidence>
<dbReference type="SUPFAM" id="SSF56112">
    <property type="entry name" value="Protein kinase-like (PK-like)"/>
    <property type="match status" value="1"/>
</dbReference>
<dbReference type="PANTHER" id="PTHR24416">
    <property type="entry name" value="TYROSINE-PROTEIN KINASE RECEPTOR"/>
    <property type="match status" value="1"/>
</dbReference>
<dbReference type="AlphaFoldDB" id="A0A7K6QXK2"/>
<dbReference type="GO" id="GO:0005886">
    <property type="term" value="C:plasma membrane"/>
    <property type="evidence" value="ECO:0007669"/>
    <property type="project" value="TreeGrafter"/>
</dbReference>
<dbReference type="Gene3D" id="1.10.510.10">
    <property type="entry name" value="Transferase(Phosphotransferase) domain 1"/>
    <property type="match status" value="1"/>
</dbReference>
<evidence type="ECO:0000256" key="2">
    <source>
        <dbReference type="ARBA" id="ARBA00011903"/>
    </source>
</evidence>
<feature type="binding site" evidence="16">
    <location>
        <position position="259"/>
    </location>
    <ligand>
        <name>Mg(2+)</name>
        <dbReference type="ChEBI" id="CHEBI:18420"/>
    </ligand>
</feature>
<keyword evidence="6 19" id="KW-0418">Kinase</keyword>
<dbReference type="EMBL" id="VZRZ01005546">
    <property type="protein sequence ID" value="NWW77887.1"/>
    <property type="molecule type" value="Genomic_DNA"/>
</dbReference>
<feature type="non-terminal residue" evidence="19">
    <location>
        <position position="1"/>
    </location>
</feature>
<evidence type="ECO:0000256" key="15">
    <source>
        <dbReference type="PIRSR" id="PIRSR000615-2"/>
    </source>
</evidence>
<dbReference type="FunFam" id="3.30.200.20:FF:000442">
    <property type="entry name" value="Serine/threonine/tyrosine kinase 1"/>
    <property type="match status" value="1"/>
</dbReference>
<dbReference type="InterPro" id="IPR050122">
    <property type="entry name" value="RTK"/>
</dbReference>
<gene>
    <name evidence="19" type="primary">Styk1</name>
    <name evidence="19" type="ORF">CLIRUF_R06325</name>
</gene>
<dbReference type="PRINTS" id="PR00109">
    <property type="entry name" value="TYRKINASE"/>
</dbReference>
<evidence type="ECO:0000256" key="1">
    <source>
        <dbReference type="ARBA" id="ARBA00004167"/>
    </source>
</evidence>
<evidence type="ECO:0000256" key="12">
    <source>
        <dbReference type="ARBA" id="ARBA00077455"/>
    </source>
</evidence>
<feature type="non-terminal residue" evidence="19">
    <location>
        <position position="425"/>
    </location>
</feature>
<proteinExistence type="predicted"/>
<name>A0A7K6QXK2_9PASS</name>
<keyword evidence="8 17" id="KW-1133">Transmembrane helix</keyword>
<keyword evidence="4 17" id="KW-0812">Transmembrane</keyword>
<dbReference type="CDD" id="cd00192">
    <property type="entry name" value="PTKc"/>
    <property type="match status" value="1"/>
</dbReference>
<evidence type="ECO:0000256" key="3">
    <source>
        <dbReference type="ARBA" id="ARBA00022679"/>
    </source>
</evidence>
<keyword evidence="9 17" id="KW-0472">Membrane</keyword>
<feature type="domain" description="Protein kinase" evidence="18">
    <location>
        <begin position="117"/>
        <end position="396"/>
    </location>
</feature>
<keyword evidence="16" id="KW-0460">Magnesium</keyword>
<evidence type="ECO:0000313" key="19">
    <source>
        <dbReference type="EMBL" id="NWW77887.1"/>
    </source>
</evidence>
<keyword evidence="5 15" id="KW-0547">Nucleotide-binding</keyword>
<evidence type="ECO:0000313" key="20">
    <source>
        <dbReference type="Proteomes" id="UP000580879"/>
    </source>
</evidence>
<evidence type="ECO:0000256" key="7">
    <source>
        <dbReference type="ARBA" id="ARBA00022840"/>
    </source>
</evidence>
<reference evidence="19 20" key="1">
    <citation type="submission" date="2019-09" db="EMBL/GenBank/DDBJ databases">
        <title>Bird 10,000 Genomes (B10K) Project - Family phase.</title>
        <authorList>
            <person name="Zhang G."/>
        </authorList>
    </citation>
    <scope>NUCLEOTIDE SEQUENCE [LARGE SCALE GENOMIC DNA]</scope>
    <source>
        <strain evidence="19">B10K-DU-029-53</strain>
    </source>
</reference>
<sequence length="425" mass="47481">GDVKRFTRMLLECNSNDKLCVVREYQTEVIVVPALLVAFFVIVLTVILWLHCRGLRAKQEQASPSGAQGKEMNKNQQESCSTENRYIQLSETSVESLLNSASLTLKELEIPREKLLPGTLQLIKHGAYGSVYRAQLETGNSGKTETVVLKALEGLASPQKVKDFLGRIKFHQNLGRHENLVELVGCCVDQLPLYMVMEDVSLGDLLTFLWTCRKDGMAVDGIPYDLTERQVYEVGQQVAAALAYLEEKKLFHGDIAARNVLLHPHFTAKLCGLGLAYEAQKSGASSVTWNVPVKWQAPERLLRKPPTIKADIWSFGILLYEMITLGAPPYPEVPPSDILSYLQKQNIMEQPLNCQQDMYCIMKSCWQWNAAQRPSPAHLVCSLKTAMKSSNGHTVLQVPEPVVPELYADVAGVDVHSLVREYTVL</sequence>
<dbReference type="Proteomes" id="UP000580879">
    <property type="component" value="Unassembled WGS sequence"/>
</dbReference>
<dbReference type="InterPro" id="IPR011009">
    <property type="entry name" value="Kinase-like_dom_sf"/>
</dbReference>
<evidence type="ECO:0000256" key="10">
    <source>
        <dbReference type="ARBA" id="ARBA00023137"/>
    </source>
</evidence>
<dbReference type="PANTHER" id="PTHR24416:SF631">
    <property type="entry name" value="SERINE_THREONINE_TYROSINE KINASE 1"/>
    <property type="match status" value="1"/>
</dbReference>
<dbReference type="GO" id="GO:0007169">
    <property type="term" value="P:cell surface receptor protein tyrosine kinase signaling pathway"/>
    <property type="evidence" value="ECO:0007669"/>
    <property type="project" value="TreeGrafter"/>
</dbReference>
<protein>
    <recommendedName>
        <fullName evidence="11">Tyrosine-protein kinase STYK1</fullName>
        <ecNumber evidence="2">2.7.10.2</ecNumber>
    </recommendedName>
    <alternativeName>
        <fullName evidence="13">Novel oncogene with kinase domain</fullName>
    </alternativeName>
    <alternativeName>
        <fullName evidence="12">Serine/threonine/tyrosine kinase 1</fullName>
    </alternativeName>
</protein>
<dbReference type="InterPro" id="IPR008266">
    <property type="entry name" value="Tyr_kinase_AS"/>
</dbReference>
<evidence type="ECO:0000256" key="11">
    <source>
        <dbReference type="ARBA" id="ARBA00069128"/>
    </source>
</evidence>
<dbReference type="GO" id="GO:0004715">
    <property type="term" value="F:non-membrane spanning protein tyrosine kinase activity"/>
    <property type="evidence" value="ECO:0007669"/>
    <property type="project" value="UniProtKB-EC"/>
</dbReference>
<evidence type="ECO:0000256" key="4">
    <source>
        <dbReference type="ARBA" id="ARBA00022692"/>
    </source>
</evidence>
<dbReference type="PROSITE" id="PS00109">
    <property type="entry name" value="PROTEIN_KINASE_TYR"/>
    <property type="match status" value="1"/>
</dbReference>
<evidence type="ECO:0000256" key="8">
    <source>
        <dbReference type="ARBA" id="ARBA00022989"/>
    </source>
</evidence>
<evidence type="ECO:0000256" key="5">
    <source>
        <dbReference type="ARBA" id="ARBA00022741"/>
    </source>
</evidence>
<evidence type="ECO:0000256" key="6">
    <source>
        <dbReference type="ARBA" id="ARBA00022777"/>
    </source>
</evidence>
<dbReference type="InterPro" id="IPR001245">
    <property type="entry name" value="Ser-Thr/Tyr_kinase_cat_dom"/>
</dbReference>
<organism evidence="19 20">
    <name type="scientific">Climacteris rufus</name>
    <name type="common">rufous treecreeper</name>
    <dbReference type="NCBI Taxonomy" id="47695"/>
    <lineage>
        <taxon>Eukaryota</taxon>
        <taxon>Metazoa</taxon>
        <taxon>Chordata</taxon>
        <taxon>Craniata</taxon>
        <taxon>Vertebrata</taxon>
        <taxon>Euteleostomi</taxon>
        <taxon>Archelosauria</taxon>
        <taxon>Archosauria</taxon>
        <taxon>Dinosauria</taxon>
        <taxon>Saurischia</taxon>
        <taxon>Theropoda</taxon>
        <taxon>Coelurosauria</taxon>
        <taxon>Aves</taxon>
        <taxon>Neognathae</taxon>
        <taxon>Neoaves</taxon>
        <taxon>Telluraves</taxon>
        <taxon>Australaves</taxon>
        <taxon>Passeriformes</taxon>
        <taxon>Climacteridae</taxon>
        <taxon>Climacteris</taxon>
    </lineage>
</organism>
<dbReference type="OrthoDB" id="4062651at2759"/>
<keyword evidence="3" id="KW-0808">Transferase</keyword>
<dbReference type="GO" id="GO:0004714">
    <property type="term" value="F:transmembrane receptor protein tyrosine kinase activity"/>
    <property type="evidence" value="ECO:0007669"/>
    <property type="project" value="TreeGrafter"/>
</dbReference>
<evidence type="ECO:0000256" key="17">
    <source>
        <dbReference type="SAM" id="Phobius"/>
    </source>
</evidence>
<feature type="active site" description="Proton acceptor" evidence="14">
    <location>
        <position position="254"/>
    </location>
</feature>
<dbReference type="InterPro" id="IPR000719">
    <property type="entry name" value="Prot_kinase_dom"/>
</dbReference>
<keyword evidence="20" id="KW-1185">Reference proteome</keyword>
<comment type="caution">
    <text evidence="19">The sequence shown here is derived from an EMBL/GenBank/DDBJ whole genome shotgun (WGS) entry which is preliminary data.</text>
</comment>
<keyword evidence="10" id="KW-0829">Tyrosine-protein kinase</keyword>
<dbReference type="GO" id="GO:0043235">
    <property type="term" value="C:receptor complex"/>
    <property type="evidence" value="ECO:0007669"/>
    <property type="project" value="TreeGrafter"/>
</dbReference>
<evidence type="ECO:0000259" key="18">
    <source>
        <dbReference type="PROSITE" id="PS50011"/>
    </source>
</evidence>
<evidence type="ECO:0000256" key="16">
    <source>
        <dbReference type="PIRSR" id="PIRSR000615-3"/>
    </source>
</evidence>
<dbReference type="GO" id="GO:0046872">
    <property type="term" value="F:metal ion binding"/>
    <property type="evidence" value="ECO:0007669"/>
    <property type="project" value="UniProtKB-KW"/>
</dbReference>
<accession>A0A7K6QXK2</accession>
<evidence type="ECO:0000256" key="13">
    <source>
        <dbReference type="ARBA" id="ARBA00077789"/>
    </source>
</evidence>
<dbReference type="FunFam" id="1.10.510.10:FF:000450">
    <property type="entry name" value="Tyrosine-protein kinase STYK1"/>
    <property type="match status" value="1"/>
</dbReference>